<protein>
    <recommendedName>
        <fullName evidence="3">CBM2 domain-containing protein</fullName>
    </recommendedName>
</protein>
<name>A0A4D4KS83_STRVO</name>
<keyword evidence="1" id="KW-0732">Signal</keyword>
<proteinExistence type="predicted"/>
<reference evidence="4 5" key="1">
    <citation type="journal article" date="2020" name="Int. J. Syst. Evol. Microbiol.">
        <title>Reclassification of Streptomyces castelarensis and Streptomyces sporoclivatus as later heterotypic synonyms of Streptomyces antimycoticus.</title>
        <authorList>
            <person name="Komaki H."/>
            <person name="Tamura T."/>
        </authorList>
    </citation>
    <scope>NUCLEOTIDE SEQUENCE [LARGE SCALE GENOMIC DNA]</scope>
    <source>
        <strain evidence="4 5">NBRC 13459</strain>
    </source>
</reference>
<gene>
    <name evidence="4" type="ORF">SVIO_016670</name>
</gene>
<dbReference type="GO" id="GO:0030247">
    <property type="term" value="F:polysaccharide binding"/>
    <property type="evidence" value="ECO:0007669"/>
    <property type="project" value="UniProtKB-UniRule"/>
</dbReference>
<dbReference type="AlphaFoldDB" id="A0A4D4KS83"/>
<evidence type="ECO:0000256" key="2">
    <source>
        <dbReference type="ARBA" id="ARBA00023326"/>
    </source>
</evidence>
<dbReference type="InterPro" id="IPR012291">
    <property type="entry name" value="CBM2_carb-bd_dom_sf"/>
</dbReference>
<dbReference type="GO" id="GO:0004553">
    <property type="term" value="F:hydrolase activity, hydrolyzing O-glycosyl compounds"/>
    <property type="evidence" value="ECO:0007669"/>
    <property type="project" value="InterPro"/>
</dbReference>
<evidence type="ECO:0000313" key="4">
    <source>
        <dbReference type="EMBL" id="GDY51044.1"/>
    </source>
</evidence>
<dbReference type="GO" id="GO:0000272">
    <property type="term" value="P:polysaccharide catabolic process"/>
    <property type="evidence" value="ECO:0007669"/>
    <property type="project" value="UniProtKB-KW"/>
</dbReference>
<keyword evidence="5" id="KW-1185">Reference proteome</keyword>
<comment type="caution">
    <text evidence="4">The sequence shown here is derived from an EMBL/GenBank/DDBJ whole genome shotgun (WGS) entry which is preliminary data.</text>
</comment>
<keyword evidence="2" id="KW-0119">Carbohydrate metabolism</keyword>
<dbReference type="Proteomes" id="UP000301309">
    <property type="component" value="Unassembled WGS sequence"/>
</dbReference>
<dbReference type="Pfam" id="PF00553">
    <property type="entry name" value="CBM_2"/>
    <property type="match status" value="1"/>
</dbReference>
<dbReference type="SUPFAM" id="SSF49384">
    <property type="entry name" value="Carbohydrate-binding domain"/>
    <property type="match status" value="1"/>
</dbReference>
<keyword evidence="2" id="KW-0624">Polysaccharide degradation</keyword>
<accession>A0A4D4KS83</accession>
<organism evidence="4 5">
    <name type="scientific">Streptomyces violaceusniger</name>
    <dbReference type="NCBI Taxonomy" id="68280"/>
    <lineage>
        <taxon>Bacteria</taxon>
        <taxon>Bacillati</taxon>
        <taxon>Actinomycetota</taxon>
        <taxon>Actinomycetes</taxon>
        <taxon>Kitasatosporales</taxon>
        <taxon>Streptomycetaceae</taxon>
        <taxon>Streptomyces</taxon>
        <taxon>Streptomyces violaceusniger group</taxon>
    </lineage>
</organism>
<dbReference type="SMART" id="SM00637">
    <property type="entry name" value="CBD_II"/>
    <property type="match status" value="1"/>
</dbReference>
<evidence type="ECO:0000256" key="1">
    <source>
        <dbReference type="ARBA" id="ARBA00022729"/>
    </source>
</evidence>
<dbReference type="InterPro" id="IPR001919">
    <property type="entry name" value="CBD2"/>
</dbReference>
<sequence>MAGEWGFQGEIAIRNTGTAAVTGWSLGFSFADGQTITSMWGGTPRQSGAAVTVTPASYTAVIPARGSVTLGFTAGKGATNSAPTDFTLDGGACATD</sequence>
<dbReference type="Gene3D" id="2.60.40.290">
    <property type="match status" value="1"/>
</dbReference>
<dbReference type="EMBL" id="BJHW01000001">
    <property type="protein sequence ID" value="GDY51044.1"/>
    <property type="molecule type" value="Genomic_DNA"/>
</dbReference>
<evidence type="ECO:0000313" key="5">
    <source>
        <dbReference type="Proteomes" id="UP000301309"/>
    </source>
</evidence>
<evidence type="ECO:0000259" key="3">
    <source>
        <dbReference type="PROSITE" id="PS51173"/>
    </source>
</evidence>
<dbReference type="OrthoDB" id="4408092at2"/>
<dbReference type="PROSITE" id="PS51173">
    <property type="entry name" value="CBM2"/>
    <property type="match status" value="1"/>
</dbReference>
<dbReference type="InterPro" id="IPR008965">
    <property type="entry name" value="CBM2/CBM3_carb-bd_dom_sf"/>
</dbReference>
<feature type="domain" description="CBM2" evidence="3">
    <location>
        <begin position="1"/>
        <end position="96"/>
    </location>
</feature>